<feature type="region of interest" description="Disordered" evidence="1">
    <location>
        <begin position="108"/>
        <end position="153"/>
    </location>
</feature>
<proteinExistence type="predicted"/>
<keyword evidence="3" id="KW-1185">Reference proteome</keyword>
<feature type="compositionally biased region" description="Basic and acidic residues" evidence="1">
    <location>
        <begin position="110"/>
        <end position="127"/>
    </location>
</feature>
<evidence type="ECO:0000313" key="3">
    <source>
        <dbReference type="Proteomes" id="UP000014629"/>
    </source>
</evidence>
<dbReference type="AlphaFoldDB" id="S4AZ75"/>
<feature type="compositionally biased region" description="Basic residues" evidence="1">
    <location>
        <begin position="143"/>
        <end position="153"/>
    </location>
</feature>
<name>S4AZ75_9ACTN</name>
<gene>
    <name evidence="2" type="ORF">STRAU_0296</name>
</gene>
<comment type="caution">
    <text evidence="2">The sequence shown here is derived from an EMBL/GenBank/DDBJ whole genome shotgun (WGS) entry which is preliminary data.</text>
</comment>
<feature type="region of interest" description="Disordered" evidence="1">
    <location>
        <begin position="1"/>
        <end position="27"/>
    </location>
</feature>
<protein>
    <submittedName>
        <fullName evidence="2">Uncharacterized protein</fullName>
    </submittedName>
</protein>
<dbReference type="PATRIC" id="fig|1286094.4.peg.291"/>
<dbReference type="Proteomes" id="UP000014629">
    <property type="component" value="Unassembled WGS sequence"/>
</dbReference>
<dbReference type="EMBL" id="AOPZ01000010">
    <property type="protein sequence ID" value="EPH46632.1"/>
    <property type="molecule type" value="Genomic_DNA"/>
</dbReference>
<organism evidence="2 3">
    <name type="scientific">Streptomyces aurantiacus JA 4570</name>
    <dbReference type="NCBI Taxonomy" id="1286094"/>
    <lineage>
        <taxon>Bacteria</taxon>
        <taxon>Bacillati</taxon>
        <taxon>Actinomycetota</taxon>
        <taxon>Actinomycetes</taxon>
        <taxon>Kitasatosporales</taxon>
        <taxon>Streptomycetaceae</taxon>
        <taxon>Streptomyces</taxon>
        <taxon>Streptomyces aurantiacus group</taxon>
    </lineage>
</organism>
<reference evidence="2 3" key="1">
    <citation type="submission" date="2013-02" db="EMBL/GenBank/DDBJ databases">
        <title>Draft Genome Sequence of Streptomyces aurantiacus, Which Produces Setomimycin.</title>
        <authorList>
            <person name="Gruening B.A."/>
            <person name="Praeg A."/>
            <person name="Erxleben A."/>
            <person name="Guenther S."/>
            <person name="Mueller M."/>
        </authorList>
    </citation>
    <scope>NUCLEOTIDE SEQUENCE [LARGE SCALE GENOMIC DNA]</scope>
    <source>
        <strain evidence="2 3">JA 4570</strain>
    </source>
</reference>
<accession>S4AZ75</accession>
<sequence length="153" mass="16983">MPPLLERNAAQSRVRGTAGHPKKDSASSKYTYTFTKAGYTPGGFNYRTVPFRCDDTFWSGATRLIRAGCVFHTFIPVMTTMRDLPHIAQNIRNVQAGGGHYGRIGSGKPLHREGSKAIAKQNRDKVCPPRQTPPRAGPVMRRVSLRQHPRGRA</sequence>
<evidence type="ECO:0000256" key="1">
    <source>
        <dbReference type="SAM" id="MobiDB-lite"/>
    </source>
</evidence>
<evidence type="ECO:0000313" key="2">
    <source>
        <dbReference type="EMBL" id="EPH46632.1"/>
    </source>
</evidence>